<dbReference type="Proteomes" id="UP000584642">
    <property type="component" value="Unassembled WGS sequence"/>
</dbReference>
<feature type="domain" description="Tripartite ATP-independent periplasmic transporters DctQ component" evidence="10">
    <location>
        <begin position="45"/>
        <end position="173"/>
    </location>
</feature>
<proteinExistence type="inferred from homology"/>
<keyword evidence="5 9" id="KW-0812">Transmembrane</keyword>
<evidence type="ECO:0000256" key="3">
    <source>
        <dbReference type="ARBA" id="ARBA00022475"/>
    </source>
</evidence>
<comment type="similarity">
    <text evidence="8 9">Belongs to the TRAP transporter small permease family.</text>
</comment>
<accession>A0ABX2T613</accession>
<dbReference type="PANTHER" id="PTHR35011:SF2">
    <property type="entry name" value="2,3-DIKETO-L-GULONATE TRAP TRANSPORTER SMALL PERMEASE PROTEIN YIAM"/>
    <property type="match status" value="1"/>
</dbReference>
<name>A0ABX2T613_9PROT</name>
<evidence type="ECO:0000313" key="11">
    <source>
        <dbReference type="EMBL" id="NYZ18726.1"/>
    </source>
</evidence>
<evidence type="ECO:0000259" key="10">
    <source>
        <dbReference type="Pfam" id="PF04290"/>
    </source>
</evidence>
<dbReference type="InterPro" id="IPR055348">
    <property type="entry name" value="DctQ"/>
</dbReference>
<evidence type="ECO:0000256" key="7">
    <source>
        <dbReference type="ARBA" id="ARBA00023136"/>
    </source>
</evidence>
<evidence type="ECO:0000256" key="8">
    <source>
        <dbReference type="ARBA" id="ARBA00038436"/>
    </source>
</evidence>
<keyword evidence="2 9" id="KW-0813">Transport</keyword>
<keyword evidence="3" id="KW-1003">Cell membrane</keyword>
<feature type="transmembrane region" description="Helical" evidence="9">
    <location>
        <begin position="149"/>
        <end position="169"/>
    </location>
</feature>
<keyword evidence="4 9" id="KW-0997">Cell inner membrane</keyword>
<keyword evidence="7 9" id="KW-0472">Membrane</keyword>
<reference evidence="11 12" key="1">
    <citation type="submission" date="2020-05" db="EMBL/GenBank/DDBJ databases">
        <title>Azospirillum oleiclasticum sp. nov, a nitrogen-fixing and heavy crude oil-emulsifying bacterium isolated from the crude oil of Yumen Oilfield.</title>
        <authorList>
            <person name="Wu D."/>
            <person name="Cai M."/>
            <person name="Zhang X."/>
        </authorList>
    </citation>
    <scope>NUCLEOTIDE SEQUENCE [LARGE SCALE GENOMIC DNA]</scope>
    <source>
        <strain evidence="11 12">ROY-1-1-2</strain>
    </source>
</reference>
<sequence>MTVQVHPDEERRVAPPAPLPAPGPMIGRIVGRALGLAAAALLGGMVLVITGDVVGRTLFGLPIPGTYELMSMMLASLIFIGLPLATERDEHVVVDLVDHLLPRVVLRGLGLVVTLLSAVALAGLAWAMARQGMDQLAAGGTTSQLRLPLAPVAFLMSGASLLSALALLARVARR</sequence>
<gene>
    <name evidence="11" type="ORF">HND93_03300</name>
</gene>
<evidence type="ECO:0000256" key="9">
    <source>
        <dbReference type="RuleBase" id="RU369079"/>
    </source>
</evidence>
<dbReference type="RefSeq" id="WP_180280445.1">
    <property type="nucleotide sequence ID" value="NZ_JABFDB010000001.1"/>
</dbReference>
<evidence type="ECO:0000256" key="2">
    <source>
        <dbReference type="ARBA" id="ARBA00022448"/>
    </source>
</evidence>
<protein>
    <recommendedName>
        <fullName evidence="9">TRAP transporter small permease protein</fullName>
    </recommendedName>
</protein>
<evidence type="ECO:0000256" key="5">
    <source>
        <dbReference type="ARBA" id="ARBA00022692"/>
    </source>
</evidence>
<dbReference type="Pfam" id="PF04290">
    <property type="entry name" value="DctQ"/>
    <property type="match status" value="1"/>
</dbReference>
<keyword evidence="6 9" id="KW-1133">Transmembrane helix</keyword>
<feature type="transmembrane region" description="Helical" evidence="9">
    <location>
        <begin position="105"/>
        <end position="129"/>
    </location>
</feature>
<evidence type="ECO:0000256" key="6">
    <source>
        <dbReference type="ARBA" id="ARBA00022989"/>
    </source>
</evidence>
<evidence type="ECO:0000256" key="4">
    <source>
        <dbReference type="ARBA" id="ARBA00022519"/>
    </source>
</evidence>
<comment type="subcellular location">
    <subcellularLocation>
        <location evidence="1 9">Cell inner membrane</location>
        <topology evidence="1 9">Multi-pass membrane protein</topology>
    </subcellularLocation>
</comment>
<feature type="transmembrane region" description="Helical" evidence="9">
    <location>
        <begin position="69"/>
        <end position="85"/>
    </location>
</feature>
<evidence type="ECO:0000256" key="1">
    <source>
        <dbReference type="ARBA" id="ARBA00004429"/>
    </source>
</evidence>
<evidence type="ECO:0000313" key="12">
    <source>
        <dbReference type="Proteomes" id="UP000584642"/>
    </source>
</evidence>
<comment type="caution">
    <text evidence="11">The sequence shown here is derived from an EMBL/GenBank/DDBJ whole genome shotgun (WGS) entry which is preliminary data.</text>
</comment>
<comment type="subunit">
    <text evidence="9">The complex comprises the extracytoplasmic solute receptor protein and the two transmembrane proteins.</text>
</comment>
<comment type="function">
    <text evidence="9">Part of the tripartite ATP-independent periplasmic (TRAP) transport system.</text>
</comment>
<dbReference type="InterPro" id="IPR007387">
    <property type="entry name" value="TRAP_DctQ"/>
</dbReference>
<feature type="transmembrane region" description="Helical" evidence="9">
    <location>
        <begin position="29"/>
        <end position="49"/>
    </location>
</feature>
<organism evidence="11 12">
    <name type="scientific">Azospirillum oleiclasticum</name>
    <dbReference type="NCBI Taxonomy" id="2735135"/>
    <lineage>
        <taxon>Bacteria</taxon>
        <taxon>Pseudomonadati</taxon>
        <taxon>Pseudomonadota</taxon>
        <taxon>Alphaproteobacteria</taxon>
        <taxon>Rhodospirillales</taxon>
        <taxon>Azospirillaceae</taxon>
        <taxon>Azospirillum</taxon>
    </lineage>
</organism>
<dbReference type="PANTHER" id="PTHR35011">
    <property type="entry name" value="2,3-DIKETO-L-GULONATE TRAP TRANSPORTER SMALL PERMEASE PROTEIN YIAM"/>
    <property type="match status" value="1"/>
</dbReference>
<dbReference type="EMBL" id="JABFDB010000001">
    <property type="protein sequence ID" value="NYZ18726.1"/>
    <property type="molecule type" value="Genomic_DNA"/>
</dbReference>
<keyword evidence="12" id="KW-1185">Reference proteome</keyword>